<dbReference type="Proteomes" id="UP001172155">
    <property type="component" value="Unassembled WGS sequence"/>
</dbReference>
<accession>A0AA40ENH1</accession>
<keyword evidence="3" id="KW-1185">Reference proteome</keyword>
<name>A0AA40ENH1_9PEZI</name>
<organism evidence="2 3">
    <name type="scientific">Schizothecium vesticola</name>
    <dbReference type="NCBI Taxonomy" id="314040"/>
    <lineage>
        <taxon>Eukaryota</taxon>
        <taxon>Fungi</taxon>
        <taxon>Dikarya</taxon>
        <taxon>Ascomycota</taxon>
        <taxon>Pezizomycotina</taxon>
        <taxon>Sordariomycetes</taxon>
        <taxon>Sordariomycetidae</taxon>
        <taxon>Sordariales</taxon>
        <taxon>Schizotheciaceae</taxon>
        <taxon>Schizothecium</taxon>
    </lineage>
</organism>
<feature type="region of interest" description="Disordered" evidence="1">
    <location>
        <begin position="363"/>
        <end position="400"/>
    </location>
</feature>
<evidence type="ECO:0000256" key="1">
    <source>
        <dbReference type="SAM" id="MobiDB-lite"/>
    </source>
</evidence>
<dbReference type="EMBL" id="JAUKUD010000005">
    <property type="protein sequence ID" value="KAK0742579.1"/>
    <property type="molecule type" value="Genomic_DNA"/>
</dbReference>
<sequence length="400" mass="43443">MTVSSSAPPAARAAETRLSSIPSTTLRKISKPSSVNLILVFREVTYPKPSTRWNDTSTYCQRRKVIRSPTNAGSPPPLPDLALRARPSEQGGTQGAALNRPRKPLPPARTPGTITPLAGGDTERARTLGTTTPAAREGAQQTTSKEKDRTVSCCNCNGKKKQDPLPRPNKAPRFDLLIATIEAQAPLRLRSAVYHPADIIKRMQDQLASNPSTAALEGEAAACLTLLGNAFLGTQGTTHLRSLYREELQRLVAYVELVRVWEYFNVRKTQAEELALLQKSPKFQAFLDTKKLRGRHGITQQAQLTSFIAQQLQLTNKQFTLTVSRYRPLTTLTKLLGDRILGFLPIWELVDGDISPSTLPRVQEIVPNGASGTDDQGEDAGGTDGQGEDAGGTDGQGEDS</sequence>
<evidence type="ECO:0000313" key="3">
    <source>
        <dbReference type="Proteomes" id="UP001172155"/>
    </source>
</evidence>
<protein>
    <submittedName>
        <fullName evidence="2">Uncharacterized protein</fullName>
    </submittedName>
</protein>
<feature type="region of interest" description="Disordered" evidence="1">
    <location>
        <begin position="64"/>
        <end position="168"/>
    </location>
</feature>
<feature type="compositionally biased region" description="Polar residues" evidence="1">
    <location>
        <begin position="128"/>
        <end position="143"/>
    </location>
</feature>
<proteinExistence type="predicted"/>
<reference evidence="2" key="1">
    <citation type="submission" date="2023-06" db="EMBL/GenBank/DDBJ databases">
        <title>Genome-scale phylogeny and comparative genomics of the fungal order Sordariales.</title>
        <authorList>
            <consortium name="Lawrence Berkeley National Laboratory"/>
            <person name="Hensen N."/>
            <person name="Bonometti L."/>
            <person name="Westerberg I."/>
            <person name="Brannstrom I.O."/>
            <person name="Guillou S."/>
            <person name="Cros-Aarteil S."/>
            <person name="Calhoun S."/>
            <person name="Haridas S."/>
            <person name="Kuo A."/>
            <person name="Mondo S."/>
            <person name="Pangilinan J."/>
            <person name="Riley R."/>
            <person name="LaButti K."/>
            <person name="Andreopoulos B."/>
            <person name="Lipzen A."/>
            <person name="Chen C."/>
            <person name="Yanf M."/>
            <person name="Daum C."/>
            <person name="Ng V."/>
            <person name="Clum A."/>
            <person name="Steindorff A."/>
            <person name="Ohm R."/>
            <person name="Martin F."/>
            <person name="Silar P."/>
            <person name="Natvig D."/>
            <person name="Lalanne C."/>
            <person name="Gautier V."/>
            <person name="Ament-velasquez S.L."/>
            <person name="Kruys A."/>
            <person name="Hutchinson M.I."/>
            <person name="Powell A.J."/>
            <person name="Barry K."/>
            <person name="Miller A.N."/>
            <person name="Grigoriev I.V."/>
            <person name="Debuchy R."/>
            <person name="Gladieux P."/>
            <person name="Thoren M.H."/>
            <person name="Johannesson H."/>
        </authorList>
    </citation>
    <scope>NUCLEOTIDE SEQUENCE</scope>
    <source>
        <strain evidence="2">SMH3187-1</strain>
    </source>
</reference>
<evidence type="ECO:0000313" key="2">
    <source>
        <dbReference type="EMBL" id="KAK0742579.1"/>
    </source>
</evidence>
<feature type="compositionally biased region" description="Gly residues" evidence="1">
    <location>
        <begin position="379"/>
        <end position="400"/>
    </location>
</feature>
<comment type="caution">
    <text evidence="2">The sequence shown here is derived from an EMBL/GenBank/DDBJ whole genome shotgun (WGS) entry which is preliminary data.</text>
</comment>
<gene>
    <name evidence="2" type="ORF">B0T18DRAFT_489560</name>
</gene>
<dbReference type="AlphaFoldDB" id="A0AA40ENH1"/>